<dbReference type="AlphaFoldDB" id="A0A9D5JZZ4"/>
<evidence type="ECO:0000313" key="2">
    <source>
        <dbReference type="Proteomes" id="UP000649604"/>
    </source>
</evidence>
<comment type="caution">
    <text evidence="1">The sequence shown here is derived from an EMBL/GenBank/DDBJ whole genome shotgun (WGS) entry which is preliminary data.</text>
</comment>
<dbReference type="EMBL" id="WJJP01000654">
    <property type="protein sequence ID" value="MBD3326891.1"/>
    <property type="molecule type" value="Genomic_DNA"/>
</dbReference>
<name>A0A9D5JZZ4_9BACT</name>
<sequence>MPHIVIVGPVSVEHIYNQFEPIYEQTADTVIKAQEAFINTKKTKLLLECVVVEDRASRAFYMIVSQGKNSVTVRLDPLTDPEKSPCVKHLLALVGQRIKARHPGSQYGTHNLEGFVLP</sequence>
<accession>A0A9D5JZZ4</accession>
<reference evidence="1" key="1">
    <citation type="submission" date="2019-11" db="EMBL/GenBank/DDBJ databases">
        <title>Microbial mats filling the niche in hypersaline microbial mats.</title>
        <authorList>
            <person name="Wong H.L."/>
            <person name="Macleod F.I."/>
            <person name="White R.A. III"/>
            <person name="Burns B.P."/>
        </authorList>
    </citation>
    <scope>NUCLEOTIDE SEQUENCE</scope>
    <source>
        <strain evidence="1">Rbin_158</strain>
    </source>
</reference>
<evidence type="ECO:0000313" key="1">
    <source>
        <dbReference type="EMBL" id="MBD3326891.1"/>
    </source>
</evidence>
<protein>
    <submittedName>
        <fullName evidence="1">Uncharacterized protein</fullName>
    </submittedName>
</protein>
<gene>
    <name evidence="1" type="ORF">GF339_20065</name>
</gene>
<organism evidence="1 2">
    <name type="scientific">candidate division KSB3 bacterium</name>
    <dbReference type="NCBI Taxonomy" id="2044937"/>
    <lineage>
        <taxon>Bacteria</taxon>
        <taxon>candidate division KSB3</taxon>
    </lineage>
</organism>
<proteinExistence type="predicted"/>
<dbReference type="Proteomes" id="UP000649604">
    <property type="component" value="Unassembled WGS sequence"/>
</dbReference>